<organism evidence="2">
    <name type="scientific">Picea sitchensis</name>
    <name type="common">Sitka spruce</name>
    <name type="synonym">Pinus sitchensis</name>
    <dbReference type="NCBI Taxonomy" id="3332"/>
    <lineage>
        <taxon>Eukaryota</taxon>
        <taxon>Viridiplantae</taxon>
        <taxon>Streptophyta</taxon>
        <taxon>Embryophyta</taxon>
        <taxon>Tracheophyta</taxon>
        <taxon>Spermatophyta</taxon>
        <taxon>Pinopsida</taxon>
        <taxon>Pinidae</taxon>
        <taxon>Conifers I</taxon>
        <taxon>Pinales</taxon>
        <taxon>Pinaceae</taxon>
        <taxon>Picea</taxon>
    </lineage>
</organism>
<sequence>MGLVFCSCFLVFPFIAAVPICLFYFSAFAACTGFVMGLVFCFVSWYFPSFHCCCTLAWPDGQCM</sequence>
<reference evidence="2" key="1">
    <citation type="submission" date="2010-04" db="EMBL/GenBank/DDBJ databases">
        <authorList>
            <person name="Reid K.E."/>
            <person name="Liao N."/>
            <person name="Chan S."/>
            <person name="Docking R."/>
            <person name="Taylor G."/>
            <person name="Moore R."/>
            <person name="Mayo M."/>
            <person name="Munro S."/>
            <person name="King J."/>
            <person name="Yanchuk A."/>
            <person name="Holt R."/>
            <person name="Jones S."/>
            <person name="Marra M."/>
            <person name="Ritland C.E."/>
            <person name="Ritland K."/>
            <person name="Bohlmann J."/>
        </authorList>
    </citation>
    <scope>NUCLEOTIDE SEQUENCE</scope>
    <source>
        <tissue evidence="2">Buds collected with no treatment. Collection October 2007</tissue>
    </source>
</reference>
<keyword evidence="1" id="KW-0812">Transmembrane</keyword>
<keyword evidence="1" id="KW-0472">Membrane</keyword>
<accession>D5A977</accession>
<protein>
    <submittedName>
        <fullName evidence="2">Uncharacterized protein</fullName>
    </submittedName>
</protein>
<evidence type="ECO:0000313" key="2">
    <source>
        <dbReference type="EMBL" id="ADE76096.1"/>
    </source>
</evidence>
<proteinExistence type="evidence at transcript level"/>
<keyword evidence="1" id="KW-1133">Transmembrane helix</keyword>
<dbReference type="AlphaFoldDB" id="D5A977"/>
<evidence type="ECO:0000256" key="1">
    <source>
        <dbReference type="SAM" id="Phobius"/>
    </source>
</evidence>
<dbReference type="EMBL" id="BT122736">
    <property type="protein sequence ID" value="ADE76096.1"/>
    <property type="molecule type" value="mRNA"/>
</dbReference>
<name>D5A977_PICSI</name>
<feature type="transmembrane region" description="Helical" evidence="1">
    <location>
        <begin position="27"/>
        <end position="47"/>
    </location>
</feature>